<evidence type="ECO:0000313" key="2">
    <source>
        <dbReference type="EMBL" id="CAA9544302.1"/>
    </source>
</evidence>
<dbReference type="Pfam" id="PF00795">
    <property type="entry name" value="CN_hydrolase"/>
    <property type="match status" value="1"/>
</dbReference>
<dbReference type="PANTHER" id="PTHR23088">
    <property type="entry name" value="NITRILASE-RELATED"/>
    <property type="match status" value="1"/>
</dbReference>
<dbReference type="AlphaFoldDB" id="A0A6J4UC35"/>
<reference evidence="2" key="1">
    <citation type="submission" date="2020-02" db="EMBL/GenBank/DDBJ databases">
        <authorList>
            <person name="Meier V. D."/>
        </authorList>
    </citation>
    <scope>NUCLEOTIDE SEQUENCE</scope>
    <source>
        <strain evidence="2">AVDCRST_MAG33</strain>
    </source>
</reference>
<keyword evidence="2" id="KW-0378">Hydrolase</keyword>
<sequence length="277" mass="30806">MEPFRIAVAQLAISRDAAENGPAVRRLMREASARGARLILFPEGMLSGYAKEQIGSWDEVDWDVVRAELRAVMALAAELRLWVVLGSAHPLTPPNRPHNSLYVISDEGRIVDRYDKRFCSSTETQHYFVPGSRPTVFEVDGFRFGCVICVEVNFPQLFTEYERLGVDCLLFPAYPVDTLLEVKARAYASINDYWVALSGPAQTSHLLPTELIGPHGLVLARVDDGADLVVADLDRSDPALDIALNKARPWRALVNAGDFYRAAMVDDDPRSTDRTCV</sequence>
<evidence type="ECO:0000259" key="1">
    <source>
        <dbReference type="PROSITE" id="PS50263"/>
    </source>
</evidence>
<feature type="domain" description="CN hydrolase" evidence="1">
    <location>
        <begin position="4"/>
        <end position="235"/>
    </location>
</feature>
<gene>
    <name evidence="2" type="ORF">AVDCRST_MAG33-302</name>
</gene>
<proteinExistence type="predicted"/>
<dbReference type="PANTHER" id="PTHR23088:SF27">
    <property type="entry name" value="DEAMINATED GLUTATHIONE AMIDASE"/>
    <property type="match status" value="1"/>
</dbReference>
<dbReference type="EMBL" id="CADCWK010000025">
    <property type="protein sequence ID" value="CAA9544302.1"/>
    <property type="molecule type" value="Genomic_DNA"/>
</dbReference>
<accession>A0A6J4UC35</accession>
<dbReference type="SUPFAM" id="SSF56317">
    <property type="entry name" value="Carbon-nitrogen hydrolase"/>
    <property type="match status" value="1"/>
</dbReference>
<dbReference type="Gene3D" id="3.60.110.10">
    <property type="entry name" value="Carbon-nitrogen hydrolase"/>
    <property type="match status" value="1"/>
</dbReference>
<name>A0A6J4UC35_9BACT</name>
<protein>
    <submittedName>
        <fullName evidence="2">Putative hydrolase protein</fullName>
    </submittedName>
</protein>
<dbReference type="PROSITE" id="PS50263">
    <property type="entry name" value="CN_HYDROLASE"/>
    <property type="match status" value="1"/>
</dbReference>
<dbReference type="CDD" id="cd07197">
    <property type="entry name" value="nitrilase"/>
    <property type="match status" value="1"/>
</dbReference>
<organism evidence="2">
    <name type="scientific">uncultured Thermomicrobiales bacterium</name>
    <dbReference type="NCBI Taxonomy" id="1645740"/>
    <lineage>
        <taxon>Bacteria</taxon>
        <taxon>Pseudomonadati</taxon>
        <taxon>Thermomicrobiota</taxon>
        <taxon>Thermomicrobia</taxon>
        <taxon>Thermomicrobiales</taxon>
        <taxon>environmental samples</taxon>
    </lineage>
</organism>
<dbReference type="GO" id="GO:0016787">
    <property type="term" value="F:hydrolase activity"/>
    <property type="evidence" value="ECO:0007669"/>
    <property type="project" value="UniProtKB-KW"/>
</dbReference>
<dbReference type="InterPro" id="IPR003010">
    <property type="entry name" value="C-N_Hydrolase"/>
</dbReference>
<dbReference type="InterPro" id="IPR036526">
    <property type="entry name" value="C-N_Hydrolase_sf"/>
</dbReference>